<evidence type="ECO:0000313" key="2">
    <source>
        <dbReference type="EnsemblFungi" id="EJT73195"/>
    </source>
</evidence>
<keyword evidence="3" id="KW-1185">Reference proteome</keyword>
<evidence type="ECO:0000313" key="1">
    <source>
        <dbReference type="EMBL" id="EJT73195.1"/>
    </source>
</evidence>
<dbReference type="HOGENOM" id="CLU_2941889_0_0_1"/>
<dbReference type="EnsemblFungi" id="EJT73195">
    <property type="protein sequence ID" value="EJT73195"/>
    <property type="gene ID" value="GGTG_10044"/>
</dbReference>
<dbReference type="AlphaFoldDB" id="J3P960"/>
<accession>J3P960</accession>
<protein>
    <submittedName>
        <fullName evidence="1 2">Uncharacterized protein</fullName>
    </submittedName>
</protein>
<reference evidence="2" key="4">
    <citation type="journal article" date="2015" name="G3 (Bethesda)">
        <title>Genome sequences of three phytopathogenic species of the Magnaporthaceae family of fungi.</title>
        <authorList>
            <person name="Okagaki L.H."/>
            <person name="Nunes C.C."/>
            <person name="Sailsbery J."/>
            <person name="Clay B."/>
            <person name="Brown D."/>
            <person name="John T."/>
            <person name="Oh Y."/>
            <person name="Young N."/>
            <person name="Fitzgerald M."/>
            <person name="Haas B.J."/>
            <person name="Zeng Q."/>
            <person name="Young S."/>
            <person name="Adiconis X."/>
            <person name="Fan L."/>
            <person name="Levin J.Z."/>
            <person name="Mitchell T.K."/>
            <person name="Okubara P.A."/>
            <person name="Farman M.L."/>
            <person name="Kohn L.M."/>
            <person name="Birren B."/>
            <person name="Ma L.-J."/>
            <person name="Dean R.A."/>
        </authorList>
    </citation>
    <scope>NUCLEOTIDE SEQUENCE</scope>
    <source>
        <strain evidence="2">R3-111a-1</strain>
    </source>
</reference>
<reference evidence="1" key="2">
    <citation type="submission" date="2010-07" db="EMBL/GenBank/DDBJ databases">
        <authorList>
            <consortium name="The Broad Institute Genome Sequencing Platform"/>
            <consortium name="Broad Institute Genome Sequencing Center for Infectious Disease"/>
            <person name="Ma L.-J."/>
            <person name="Dead R."/>
            <person name="Young S."/>
            <person name="Zeng Q."/>
            <person name="Koehrsen M."/>
            <person name="Alvarado L."/>
            <person name="Berlin A."/>
            <person name="Chapman S.B."/>
            <person name="Chen Z."/>
            <person name="Freedman E."/>
            <person name="Gellesch M."/>
            <person name="Goldberg J."/>
            <person name="Griggs A."/>
            <person name="Gujja S."/>
            <person name="Heilman E.R."/>
            <person name="Heiman D."/>
            <person name="Hepburn T."/>
            <person name="Howarth C."/>
            <person name="Jen D."/>
            <person name="Larson L."/>
            <person name="Mehta T."/>
            <person name="Neiman D."/>
            <person name="Pearson M."/>
            <person name="Roberts A."/>
            <person name="Saif S."/>
            <person name="Shea T."/>
            <person name="Shenoy N."/>
            <person name="Sisk P."/>
            <person name="Stolte C."/>
            <person name="Sykes S."/>
            <person name="Walk T."/>
            <person name="White J."/>
            <person name="Yandava C."/>
            <person name="Haas B."/>
            <person name="Nusbaum C."/>
            <person name="Birren B."/>
        </authorList>
    </citation>
    <scope>NUCLEOTIDE SEQUENCE</scope>
    <source>
        <strain evidence="1">R3-111a-1</strain>
    </source>
</reference>
<reference evidence="1" key="3">
    <citation type="submission" date="2010-09" db="EMBL/GenBank/DDBJ databases">
        <title>Annotation of Gaeumannomyces graminis var. tritici R3-111a-1.</title>
        <authorList>
            <consortium name="The Broad Institute Genome Sequencing Platform"/>
            <person name="Ma L.-J."/>
            <person name="Dead R."/>
            <person name="Young S.K."/>
            <person name="Zeng Q."/>
            <person name="Gargeya S."/>
            <person name="Fitzgerald M."/>
            <person name="Haas B."/>
            <person name="Abouelleil A."/>
            <person name="Alvarado L."/>
            <person name="Arachchi H.M."/>
            <person name="Berlin A."/>
            <person name="Brown A."/>
            <person name="Chapman S.B."/>
            <person name="Chen Z."/>
            <person name="Dunbar C."/>
            <person name="Freedman E."/>
            <person name="Gearin G."/>
            <person name="Gellesch M."/>
            <person name="Goldberg J."/>
            <person name="Griggs A."/>
            <person name="Gujja S."/>
            <person name="Heiman D."/>
            <person name="Howarth C."/>
            <person name="Larson L."/>
            <person name="Lui A."/>
            <person name="MacDonald P.J.P."/>
            <person name="Mehta T."/>
            <person name="Montmayeur A."/>
            <person name="Murphy C."/>
            <person name="Neiman D."/>
            <person name="Pearson M."/>
            <person name="Priest M."/>
            <person name="Roberts A."/>
            <person name="Saif S."/>
            <person name="Shea T."/>
            <person name="Shenoy N."/>
            <person name="Sisk P."/>
            <person name="Stolte C."/>
            <person name="Sykes S."/>
            <person name="Yandava C."/>
            <person name="Wortman J."/>
            <person name="Nusbaum C."/>
            <person name="Birren B."/>
        </authorList>
    </citation>
    <scope>NUCLEOTIDE SEQUENCE</scope>
    <source>
        <strain evidence="1">R3-111a-1</strain>
    </source>
</reference>
<dbReference type="RefSeq" id="XP_009226169.1">
    <property type="nucleotide sequence ID" value="XM_009227905.1"/>
</dbReference>
<gene>
    <name evidence="2" type="primary">20350502</name>
    <name evidence="1" type="ORF">GGTG_10044</name>
</gene>
<name>J3P960_GAET3</name>
<dbReference type="EMBL" id="GL385399">
    <property type="protein sequence ID" value="EJT73195.1"/>
    <property type="molecule type" value="Genomic_DNA"/>
</dbReference>
<reference evidence="2" key="5">
    <citation type="submission" date="2018-04" db="UniProtKB">
        <authorList>
            <consortium name="EnsemblFungi"/>
        </authorList>
    </citation>
    <scope>IDENTIFICATION</scope>
    <source>
        <strain evidence="2">R3-111a-1</strain>
    </source>
</reference>
<dbReference type="GeneID" id="20350502"/>
<evidence type="ECO:0000313" key="3">
    <source>
        <dbReference type="Proteomes" id="UP000006039"/>
    </source>
</evidence>
<dbReference type="Proteomes" id="UP000006039">
    <property type="component" value="Unassembled WGS sequence"/>
</dbReference>
<sequence length="60" mass="7039">MAQKNVLNVPNRNYRILNLNYIAVRVRSGKGGYYKRLWDPPDPARANFICFRQSREPPFG</sequence>
<proteinExistence type="predicted"/>
<dbReference type="VEuPathDB" id="FungiDB:GGTG_10044"/>
<reference evidence="3" key="1">
    <citation type="submission" date="2010-07" db="EMBL/GenBank/DDBJ databases">
        <title>The genome sequence of Gaeumannomyces graminis var. tritici strain R3-111a-1.</title>
        <authorList>
            <consortium name="The Broad Institute Genome Sequencing Platform"/>
            <person name="Ma L.-J."/>
            <person name="Dead R."/>
            <person name="Young S."/>
            <person name="Zeng Q."/>
            <person name="Koehrsen M."/>
            <person name="Alvarado L."/>
            <person name="Berlin A."/>
            <person name="Chapman S.B."/>
            <person name="Chen Z."/>
            <person name="Freedman E."/>
            <person name="Gellesch M."/>
            <person name="Goldberg J."/>
            <person name="Griggs A."/>
            <person name="Gujja S."/>
            <person name="Heilman E.R."/>
            <person name="Heiman D."/>
            <person name="Hepburn T."/>
            <person name="Howarth C."/>
            <person name="Jen D."/>
            <person name="Larson L."/>
            <person name="Mehta T."/>
            <person name="Neiman D."/>
            <person name="Pearson M."/>
            <person name="Roberts A."/>
            <person name="Saif S."/>
            <person name="Shea T."/>
            <person name="Shenoy N."/>
            <person name="Sisk P."/>
            <person name="Stolte C."/>
            <person name="Sykes S."/>
            <person name="Walk T."/>
            <person name="White J."/>
            <person name="Yandava C."/>
            <person name="Haas B."/>
            <person name="Nusbaum C."/>
            <person name="Birren B."/>
        </authorList>
    </citation>
    <scope>NUCLEOTIDE SEQUENCE [LARGE SCALE GENOMIC DNA]</scope>
    <source>
        <strain evidence="3">R3-111a-1</strain>
    </source>
</reference>
<organism evidence="1">
    <name type="scientific">Gaeumannomyces tritici (strain R3-111a-1)</name>
    <name type="common">Wheat and barley take-all root rot fungus</name>
    <name type="synonym">Gaeumannomyces graminis var. tritici</name>
    <dbReference type="NCBI Taxonomy" id="644352"/>
    <lineage>
        <taxon>Eukaryota</taxon>
        <taxon>Fungi</taxon>
        <taxon>Dikarya</taxon>
        <taxon>Ascomycota</taxon>
        <taxon>Pezizomycotina</taxon>
        <taxon>Sordariomycetes</taxon>
        <taxon>Sordariomycetidae</taxon>
        <taxon>Magnaporthales</taxon>
        <taxon>Magnaporthaceae</taxon>
        <taxon>Gaeumannomyces</taxon>
    </lineage>
</organism>